<sequence length="373" mass="39707">MNAAAPAKQPSAERSREEAAAAFMAMLRRVHEVSGLTAGQIAVSSGLPRSTAYRFIDPKNKTVPKNRDQVGAFLQACRISRAGVLQMLELWDEVNGVAAAPDNEVALALYTPSTDGVHVVDQRTKPPEPGFYPWEDPARWREAPAGAYPRPDMTLPWYQDNDPRHHHYYNLVESCPACTDRKQHKRTRRTPFAFLRPLVARSLPVMLLLASVSPMSLAVWLGPSFTGPLAGIFAVHIVVLMVFGVSRWGRGAAGARHPTPVQLGAGIIAGVGAGTLATLAVSVLLVGVLTGFTVFATTPLWIGLTDLSGIATSRGIFTLITSVWCGVGLGYGAALTMFPILGAILIGAMGTAMAMMQLSGSGGNSPRNEANAI</sequence>
<feature type="transmembrane region" description="Helical" evidence="1">
    <location>
        <begin position="340"/>
        <end position="358"/>
    </location>
</feature>
<feature type="transmembrane region" description="Helical" evidence="1">
    <location>
        <begin position="316"/>
        <end position="334"/>
    </location>
</feature>
<keyword evidence="1" id="KW-0472">Membrane</keyword>
<proteinExistence type="predicted"/>
<keyword evidence="1" id="KW-1133">Transmembrane helix</keyword>
<comment type="caution">
    <text evidence="2">The sequence shown here is derived from an EMBL/GenBank/DDBJ whole genome shotgun (WGS) entry which is preliminary data.</text>
</comment>
<evidence type="ECO:0000313" key="2">
    <source>
        <dbReference type="EMBL" id="OXR40233.1"/>
    </source>
</evidence>
<dbReference type="Proteomes" id="UP000215506">
    <property type="component" value="Unassembled WGS sequence"/>
</dbReference>
<keyword evidence="3" id="KW-1185">Reference proteome</keyword>
<organism evidence="2 3">
    <name type="scientific">Nocardia cerradoensis</name>
    <dbReference type="NCBI Taxonomy" id="85688"/>
    <lineage>
        <taxon>Bacteria</taxon>
        <taxon>Bacillati</taxon>
        <taxon>Actinomycetota</taxon>
        <taxon>Actinomycetes</taxon>
        <taxon>Mycobacteriales</taxon>
        <taxon>Nocardiaceae</taxon>
        <taxon>Nocardia</taxon>
    </lineage>
</organism>
<gene>
    <name evidence="2" type="ORF">B7C42_07658</name>
</gene>
<dbReference type="EMBL" id="NGAF01000036">
    <property type="protein sequence ID" value="OXR40233.1"/>
    <property type="molecule type" value="Genomic_DNA"/>
</dbReference>
<evidence type="ECO:0000256" key="1">
    <source>
        <dbReference type="SAM" id="Phobius"/>
    </source>
</evidence>
<evidence type="ECO:0000313" key="3">
    <source>
        <dbReference type="Proteomes" id="UP000215506"/>
    </source>
</evidence>
<protein>
    <submittedName>
        <fullName evidence="2">Uncharacterized protein</fullName>
    </submittedName>
</protein>
<feature type="transmembrane region" description="Helical" evidence="1">
    <location>
        <begin position="227"/>
        <end position="248"/>
    </location>
</feature>
<dbReference type="RefSeq" id="WP_094028241.1">
    <property type="nucleotide sequence ID" value="NZ_NGAF01000036.1"/>
</dbReference>
<keyword evidence="1" id="KW-0812">Transmembrane</keyword>
<feature type="transmembrane region" description="Helical" evidence="1">
    <location>
        <begin position="198"/>
        <end position="221"/>
    </location>
</feature>
<accession>A0A231GUD2</accession>
<reference evidence="2 3" key="1">
    <citation type="submission" date="2017-07" db="EMBL/GenBank/DDBJ databases">
        <title>First draft Genome Sequence of Nocardia cerradoensis isolated from human infection.</title>
        <authorList>
            <person name="Carrasco G."/>
        </authorList>
    </citation>
    <scope>NUCLEOTIDE SEQUENCE [LARGE SCALE GENOMIC DNA]</scope>
    <source>
        <strain evidence="2 3">CNM20130759</strain>
    </source>
</reference>
<dbReference type="AlphaFoldDB" id="A0A231GUD2"/>
<name>A0A231GUD2_9NOCA</name>